<protein>
    <submittedName>
        <fullName evidence="1">Uncharacterized protein</fullName>
    </submittedName>
</protein>
<sequence>MAPSILNRVFILVLTLLFGAQSVHSAFLSVEIENMICTCNHGSSQESHAVNPEDAFFKKGDHSKLSHSSDHKMSKLPNCHSTTDKTDVHTCPCKKHDKASRASVSSSTYIKEIIYLKLNPDYSESDAFIDPNSDLAKGYFPDFLKPPKTNE</sequence>
<dbReference type="EMBL" id="RQEP01000005">
    <property type="protein sequence ID" value="TGK06572.1"/>
    <property type="molecule type" value="Genomic_DNA"/>
</dbReference>
<accession>A0A4R9G4X1</accession>
<dbReference type="OrthoDB" id="330366at2"/>
<dbReference type="Proteomes" id="UP000297453">
    <property type="component" value="Unassembled WGS sequence"/>
</dbReference>
<organism evidence="1 2">
    <name type="scientific">Leptospira semungkisensis</name>
    <dbReference type="NCBI Taxonomy" id="2484985"/>
    <lineage>
        <taxon>Bacteria</taxon>
        <taxon>Pseudomonadati</taxon>
        <taxon>Spirochaetota</taxon>
        <taxon>Spirochaetia</taxon>
        <taxon>Leptospirales</taxon>
        <taxon>Leptospiraceae</taxon>
        <taxon>Leptospira</taxon>
    </lineage>
</organism>
<reference evidence="1" key="1">
    <citation type="journal article" date="2019" name="PLoS Negl. Trop. Dis.">
        <title>Revisiting the worldwide diversity of Leptospira species in the environment.</title>
        <authorList>
            <person name="Vincent A.T."/>
            <person name="Schiettekatte O."/>
            <person name="Bourhy P."/>
            <person name="Veyrier F.J."/>
            <person name="Picardeau M."/>
        </authorList>
    </citation>
    <scope>NUCLEOTIDE SEQUENCE [LARGE SCALE GENOMIC DNA]</scope>
    <source>
        <strain evidence="1">SSS9</strain>
    </source>
</reference>
<comment type="caution">
    <text evidence="1">The sequence shown here is derived from an EMBL/GenBank/DDBJ whole genome shotgun (WGS) entry which is preliminary data.</text>
</comment>
<evidence type="ECO:0000313" key="2">
    <source>
        <dbReference type="Proteomes" id="UP000297453"/>
    </source>
</evidence>
<dbReference type="NCBIfam" id="NF047775">
    <property type="entry name" value="LIC_11090_fam"/>
    <property type="match status" value="1"/>
</dbReference>
<keyword evidence="2" id="KW-1185">Reference proteome</keyword>
<dbReference type="AlphaFoldDB" id="A0A4R9G4X1"/>
<proteinExistence type="predicted"/>
<dbReference type="RefSeq" id="WP_135583545.1">
    <property type="nucleotide sequence ID" value="NZ_RQEP01000005.1"/>
</dbReference>
<name>A0A4R9G4X1_9LEPT</name>
<gene>
    <name evidence="1" type="ORF">EHO59_00040</name>
</gene>
<dbReference type="InterPro" id="IPR058083">
    <property type="entry name" value="LIC_11090-like"/>
</dbReference>
<evidence type="ECO:0000313" key="1">
    <source>
        <dbReference type="EMBL" id="TGK06572.1"/>
    </source>
</evidence>